<dbReference type="PROSITE" id="PS01031">
    <property type="entry name" value="SHSP"/>
    <property type="match status" value="1"/>
</dbReference>
<dbReference type="PROSITE" id="PS51203">
    <property type="entry name" value="CS"/>
    <property type="match status" value="1"/>
</dbReference>
<evidence type="ECO:0000256" key="2">
    <source>
        <dbReference type="PROSITE-ProRule" id="PRU00285"/>
    </source>
</evidence>
<dbReference type="NCBIfam" id="NF041800">
    <property type="entry name" value="Hsp20"/>
    <property type="match status" value="1"/>
</dbReference>
<evidence type="ECO:0000313" key="7">
    <source>
        <dbReference type="Proteomes" id="UP000013307"/>
    </source>
</evidence>
<name>N0BMC9_9EURY</name>
<dbReference type="PANTHER" id="PTHR46733">
    <property type="entry name" value="26.5 KDA HEAT SHOCK PROTEIN, MITOCHONDRIAL"/>
    <property type="match status" value="1"/>
</dbReference>
<keyword evidence="7" id="KW-1185">Reference proteome</keyword>
<dbReference type="KEGG" id="ast:Asulf_01438"/>
<dbReference type="PANTHER" id="PTHR46733:SF4">
    <property type="entry name" value="HEAT SHOCK PROTEIN 21, CHLOROPLASTIC"/>
    <property type="match status" value="1"/>
</dbReference>
<evidence type="ECO:0000259" key="4">
    <source>
        <dbReference type="PROSITE" id="PS01031"/>
    </source>
</evidence>
<protein>
    <submittedName>
        <fullName evidence="6">Molecular chaperone (Small heat shock protein)</fullName>
    </submittedName>
</protein>
<dbReference type="InterPro" id="IPR008978">
    <property type="entry name" value="HSP20-like_chaperone"/>
</dbReference>
<dbReference type="InterPro" id="IPR007052">
    <property type="entry name" value="CS_dom"/>
</dbReference>
<evidence type="ECO:0000313" key="6">
    <source>
        <dbReference type="EMBL" id="AGK61425.1"/>
    </source>
</evidence>
<feature type="domain" description="SHSP" evidence="4">
    <location>
        <begin position="83"/>
        <end position="180"/>
    </location>
</feature>
<dbReference type="InterPro" id="IPR002068">
    <property type="entry name" value="A-crystallin/Hsp20_dom"/>
</dbReference>
<dbReference type="RefSeq" id="WP_015591023.1">
    <property type="nucleotide sequence ID" value="NC_021169.1"/>
</dbReference>
<dbReference type="EMBL" id="CP005290">
    <property type="protein sequence ID" value="AGK61425.1"/>
    <property type="molecule type" value="Genomic_DNA"/>
</dbReference>
<evidence type="ECO:0000256" key="1">
    <source>
        <dbReference type="ARBA" id="ARBA00023016"/>
    </source>
</evidence>
<gene>
    <name evidence="6" type="ORF">Asulf_01438</name>
</gene>
<dbReference type="GeneID" id="15393075"/>
<dbReference type="GO" id="GO:0009408">
    <property type="term" value="P:response to heat"/>
    <property type="evidence" value="ECO:0007669"/>
    <property type="project" value="InterPro"/>
</dbReference>
<evidence type="ECO:0000256" key="3">
    <source>
        <dbReference type="RuleBase" id="RU003616"/>
    </source>
</evidence>
<organism evidence="6 7">
    <name type="scientific">Archaeoglobus sulfaticallidus PM70-1</name>
    <dbReference type="NCBI Taxonomy" id="387631"/>
    <lineage>
        <taxon>Archaea</taxon>
        <taxon>Methanobacteriati</taxon>
        <taxon>Methanobacteriota</taxon>
        <taxon>Archaeoglobi</taxon>
        <taxon>Archaeoglobales</taxon>
        <taxon>Archaeoglobaceae</taxon>
        <taxon>Archaeoglobus</taxon>
    </lineage>
</organism>
<sequence>MPWKRRRKTYRDWDDIFDEMFEMFSFPFSEEFDEIFKRITRDFNEIFRSMPESKPIIRGFSIRIGPDGKPEIKEFGTKFEGGIKGIEERKPLIDVMETDEEVQIIAEMPGVNKEDIDLNATETTLEIKADGENRKYFETVELPAEVIPESAKARYNNGVLEVVMKKKHPKKEQKKKIDIE</sequence>
<comment type="similarity">
    <text evidence="2 3">Belongs to the small heat shock protein (HSP20) family.</text>
</comment>
<dbReference type="OrthoDB" id="26084at2157"/>
<dbReference type="Pfam" id="PF00011">
    <property type="entry name" value="HSP20"/>
    <property type="match status" value="1"/>
</dbReference>
<accession>N0BMC9</accession>
<evidence type="ECO:0000259" key="5">
    <source>
        <dbReference type="PROSITE" id="PS51203"/>
    </source>
</evidence>
<dbReference type="Gene3D" id="2.60.40.790">
    <property type="match status" value="1"/>
</dbReference>
<dbReference type="STRING" id="387631.Asulf_01438"/>
<reference evidence="6 7" key="1">
    <citation type="journal article" date="2013" name="Genome Announc.">
        <title>Complete Genome Sequence of the Thermophilic and Facultatively Chemolithoautotrophic Sulfate Reducer Archaeoglobus sulfaticallidus Strain PM70-1T.</title>
        <authorList>
            <person name="Stokke R."/>
            <person name="Hocking W.P."/>
            <person name="Steinsbu B.O."/>
            <person name="Steen I.H."/>
        </authorList>
    </citation>
    <scope>NUCLEOTIDE SEQUENCE [LARGE SCALE GENOMIC DNA]</scope>
    <source>
        <strain evidence="6">PM70-1</strain>
    </source>
</reference>
<dbReference type="InterPro" id="IPR044587">
    <property type="entry name" value="HSP21-like"/>
</dbReference>
<dbReference type="CDD" id="cd06464">
    <property type="entry name" value="ACD_sHsps-like"/>
    <property type="match status" value="1"/>
</dbReference>
<dbReference type="eggNOG" id="arCOG01833">
    <property type="taxonomic scope" value="Archaea"/>
</dbReference>
<dbReference type="HOGENOM" id="CLU_117605_1_0_2"/>
<keyword evidence="1 6" id="KW-0346">Stress response</keyword>
<dbReference type="AlphaFoldDB" id="N0BMC9"/>
<dbReference type="SUPFAM" id="SSF49764">
    <property type="entry name" value="HSP20-like chaperones"/>
    <property type="match status" value="1"/>
</dbReference>
<feature type="domain" description="CS" evidence="5">
    <location>
        <begin position="88"/>
        <end position="178"/>
    </location>
</feature>
<proteinExistence type="inferred from homology"/>
<dbReference type="Proteomes" id="UP000013307">
    <property type="component" value="Chromosome"/>
</dbReference>